<feature type="domain" description="NADPH-dependent FMN reductase-like" evidence="1">
    <location>
        <begin position="3"/>
        <end position="146"/>
    </location>
</feature>
<evidence type="ECO:0000313" key="3">
    <source>
        <dbReference type="Proteomes" id="UP000199408"/>
    </source>
</evidence>
<accession>A0A1C5HYQ1</accession>
<sequence length="186" mass="20400">MIRIGVIAGSTRPGRKSDVVARWVRDIAAKRADATAELVDLRDHDLPHLDSPLPPAMAPSTQPKVRRWASTVAALDAFVFVTPEYNHSIPGVLKDAVDYLYQEWQNKSAGLVSYGVHGGTRATEHLRLVLAQVEVAAVRSQVALSLHTDFVNFRDFRPAADQEQAVSSMLDQVVAWGGALRALRQP</sequence>
<reference evidence="3" key="1">
    <citation type="submission" date="2016-06" db="EMBL/GenBank/DDBJ databases">
        <authorList>
            <person name="Varghese N."/>
        </authorList>
    </citation>
    <scope>NUCLEOTIDE SEQUENCE [LARGE SCALE GENOMIC DNA]</scope>
    <source>
        <strain evidence="3">DSM 43171</strain>
    </source>
</reference>
<organism evidence="2 3">
    <name type="scientific">Micromonospora halophytica</name>
    <dbReference type="NCBI Taxonomy" id="47864"/>
    <lineage>
        <taxon>Bacteria</taxon>
        <taxon>Bacillati</taxon>
        <taxon>Actinomycetota</taxon>
        <taxon>Actinomycetes</taxon>
        <taxon>Micromonosporales</taxon>
        <taxon>Micromonosporaceae</taxon>
        <taxon>Micromonospora</taxon>
    </lineage>
</organism>
<evidence type="ECO:0000259" key="1">
    <source>
        <dbReference type="Pfam" id="PF03358"/>
    </source>
</evidence>
<evidence type="ECO:0000313" key="2">
    <source>
        <dbReference type="EMBL" id="SCG51027.1"/>
    </source>
</evidence>
<keyword evidence="3" id="KW-1185">Reference proteome</keyword>
<dbReference type="GO" id="GO:0010181">
    <property type="term" value="F:FMN binding"/>
    <property type="evidence" value="ECO:0007669"/>
    <property type="project" value="TreeGrafter"/>
</dbReference>
<dbReference type="Pfam" id="PF03358">
    <property type="entry name" value="FMN_red"/>
    <property type="match status" value="1"/>
</dbReference>
<name>A0A1C5HYQ1_9ACTN</name>
<proteinExistence type="predicted"/>
<dbReference type="Gene3D" id="3.40.50.360">
    <property type="match status" value="1"/>
</dbReference>
<dbReference type="STRING" id="47864.GA0070560_106263"/>
<dbReference type="PANTHER" id="PTHR30543:SF21">
    <property type="entry name" value="NAD(P)H-DEPENDENT FMN REDUCTASE LOT6"/>
    <property type="match status" value="1"/>
</dbReference>
<dbReference type="OrthoDB" id="9812295at2"/>
<dbReference type="GO" id="GO:0016491">
    <property type="term" value="F:oxidoreductase activity"/>
    <property type="evidence" value="ECO:0007669"/>
    <property type="project" value="InterPro"/>
</dbReference>
<dbReference type="InterPro" id="IPR029039">
    <property type="entry name" value="Flavoprotein-like_sf"/>
</dbReference>
<dbReference type="GO" id="GO:0005829">
    <property type="term" value="C:cytosol"/>
    <property type="evidence" value="ECO:0007669"/>
    <property type="project" value="TreeGrafter"/>
</dbReference>
<protein>
    <submittedName>
        <fullName evidence="2">NAD(P)H-dependent FMN reductase</fullName>
    </submittedName>
</protein>
<dbReference type="InterPro" id="IPR050712">
    <property type="entry name" value="NAD(P)H-dep_reductase"/>
</dbReference>
<dbReference type="SUPFAM" id="SSF52218">
    <property type="entry name" value="Flavoproteins"/>
    <property type="match status" value="1"/>
</dbReference>
<dbReference type="RefSeq" id="WP_091294943.1">
    <property type="nucleotide sequence ID" value="NZ_FMDN01000006.1"/>
</dbReference>
<gene>
    <name evidence="2" type="ORF">GA0070560_106263</name>
</gene>
<dbReference type="AlphaFoldDB" id="A0A1C5HYQ1"/>
<dbReference type="PANTHER" id="PTHR30543">
    <property type="entry name" value="CHROMATE REDUCTASE"/>
    <property type="match status" value="1"/>
</dbReference>
<dbReference type="InterPro" id="IPR005025">
    <property type="entry name" value="FMN_Rdtase-like_dom"/>
</dbReference>
<dbReference type="Proteomes" id="UP000199408">
    <property type="component" value="Unassembled WGS sequence"/>
</dbReference>
<dbReference type="EMBL" id="FMDN01000006">
    <property type="protein sequence ID" value="SCG51027.1"/>
    <property type="molecule type" value="Genomic_DNA"/>
</dbReference>